<accession>A0A9X8GS55</accession>
<protein>
    <recommendedName>
        <fullName evidence="3">Trimeric autotransporter adhesin YadA-like C-terminal membrane anchor domain-containing protein</fullName>
    </recommendedName>
</protein>
<proteinExistence type="predicted"/>
<gene>
    <name evidence="1" type="ORF">D3H34_31080</name>
</gene>
<dbReference type="Gene3D" id="3.30.1300.30">
    <property type="entry name" value="GSPII I/J protein-like"/>
    <property type="match status" value="1"/>
</dbReference>
<dbReference type="SUPFAM" id="SSF54523">
    <property type="entry name" value="Pili subunits"/>
    <property type="match status" value="1"/>
</dbReference>
<reference evidence="1 2" key="1">
    <citation type="submission" date="2018-09" db="EMBL/GenBank/DDBJ databases">
        <title>Acidovorax cavernicola nov. sp. isolated from Gruta de las Maravillas (Aracena, Spain).</title>
        <authorList>
            <person name="Jurado V."/>
            <person name="Gutierrez-Patricio S."/>
            <person name="Gonzalez-Pimentel J.L."/>
            <person name="Miller A.Z."/>
            <person name="Laiz L."/>
            <person name="Saiz-Jimenez C."/>
        </authorList>
    </citation>
    <scope>NUCLEOTIDE SEQUENCE [LARGE SCALE GENOMIC DNA]</scope>
    <source>
        <strain evidence="1 2">1011MAR4D40.2</strain>
    </source>
</reference>
<name>A0A9X8GS55_9BURK</name>
<comment type="caution">
    <text evidence="1">The sequence shown here is derived from an EMBL/GenBank/DDBJ whole genome shotgun (WGS) entry which is preliminary data.</text>
</comment>
<dbReference type="AlphaFoldDB" id="A0A9X8GS55"/>
<evidence type="ECO:0000313" key="1">
    <source>
        <dbReference type="EMBL" id="RIX72202.1"/>
    </source>
</evidence>
<sequence length="196" mass="19713">MAQGPAVKPQAALVLTNHLGNTHGVLVEEDKLVLSGGLHSTNLRLDDDGAAFADAQTGAAVVVSGVAEGLAATDAANVGQVHTVVDAAVAPLGARIDGVEGRVLQLEQKINAVEKKLSGGVAMAMALSQPVSFAPKSTSAVTGGVATYNGQTALGFSFNRLVANTETRRTVVSMGVAATTSGRSSACARVGACFSW</sequence>
<keyword evidence="2" id="KW-1185">Reference proteome</keyword>
<dbReference type="Proteomes" id="UP000265619">
    <property type="component" value="Unassembled WGS sequence"/>
</dbReference>
<evidence type="ECO:0008006" key="3">
    <source>
        <dbReference type="Google" id="ProtNLM"/>
    </source>
</evidence>
<dbReference type="Gene3D" id="1.20.5.2280">
    <property type="match status" value="1"/>
</dbReference>
<dbReference type="EMBL" id="QXMN01000105">
    <property type="protein sequence ID" value="RIX72202.1"/>
    <property type="molecule type" value="Genomic_DNA"/>
</dbReference>
<evidence type="ECO:0000313" key="2">
    <source>
        <dbReference type="Proteomes" id="UP000265619"/>
    </source>
</evidence>
<dbReference type="InterPro" id="IPR045584">
    <property type="entry name" value="Pilin-like"/>
</dbReference>
<organism evidence="1 2">
    <name type="scientific">Acidovorax cavernicola</name>
    <dbReference type="NCBI Taxonomy" id="1675792"/>
    <lineage>
        <taxon>Bacteria</taxon>
        <taxon>Pseudomonadati</taxon>
        <taxon>Pseudomonadota</taxon>
        <taxon>Betaproteobacteria</taxon>
        <taxon>Burkholderiales</taxon>
        <taxon>Comamonadaceae</taxon>
        <taxon>Acidovorax</taxon>
    </lineage>
</organism>